<feature type="domain" description="Putative restriction endonuclease" evidence="1">
    <location>
        <begin position="14"/>
        <end position="184"/>
    </location>
</feature>
<protein>
    <submittedName>
        <fullName evidence="2">Uma2 family endonuclease</fullName>
    </submittedName>
</protein>
<dbReference type="InterPro" id="IPR011335">
    <property type="entry name" value="Restrct_endonuc-II-like"/>
</dbReference>
<keyword evidence="2" id="KW-0255">Endonuclease</keyword>
<dbReference type="PANTHER" id="PTHR36558:SF1">
    <property type="entry name" value="RESTRICTION ENDONUCLEASE DOMAIN-CONTAINING PROTEIN-RELATED"/>
    <property type="match status" value="1"/>
</dbReference>
<dbReference type="SUPFAM" id="SSF52980">
    <property type="entry name" value="Restriction endonuclease-like"/>
    <property type="match status" value="1"/>
</dbReference>
<dbReference type="Pfam" id="PF05685">
    <property type="entry name" value="Uma2"/>
    <property type="match status" value="1"/>
</dbReference>
<organism evidence="2 3">
    <name type="scientific">Azoarcus taiwanensis</name>
    <dbReference type="NCBI Taxonomy" id="666964"/>
    <lineage>
        <taxon>Bacteria</taxon>
        <taxon>Pseudomonadati</taxon>
        <taxon>Pseudomonadota</taxon>
        <taxon>Betaproteobacteria</taxon>
        <taxon>Rhodocyclales</taxon>
        <taxon>Zoogloeaceae</taxon>
        <taxon>Azoarcus</taxon>
    </lineage>
</organism>
<reference evidence="2" key="1">
    <citation type="submission" date="2019-12" db="EMBL/GenBank/DDBJ databases">
        <title>Comparative genomics gives insights into the taxonomy of the Azoarcus-Aromatoleum group and reveals separate origins of nif in the plant-associated Azoarcus and non-plant-associated Aromatoleum sub-groups.</title>
        <authorList>
            <person name="Lafos M."/>
            <person name="Maluk M."/>
            <person name="Batista M."/>
            <person name="Junghare M."/>
            <person name="Carmona M."/>
            <person name="Faoro H."/>
            <person name="Cruz L.M."/>
            <person name="Battistoni F."/>
            <person name="De Souza E."/>
            <person name="Pedrosa F."/>
            <person name="Chen W.-M."/>
            <person name="Poole P.S."/>
            <person name="Dixon R.A."/>
            <person name="James E.K."/>
        </authorList>
    </citation>
    <scope>NUCLEOTIDE SEQUENCE</scope>
    <source>
        <strain evidence="2">NSC3</strain>
    </source>
</reference>
<dbReference type="CDD" id="cd06260">
    <property type="entry name" value="DUF820-like"/>
    <property type="match status" value="1"/>
</dbReference>
<dbReference type="InterPro" id="IPR012296">
    <property type="entry name" value="Nuclease_put_TT1808"/>
</dbReference>
<dbReference type="PANTHER" id="PTHR36558">
    <property type="entry name" value="GLR1098 PROTEIN"/>
    <property type="match status" value="1"/>
</dbReference>
<dbReference type="RefSeq" id="WP_168987848.1">
    <property type="nucleotide sequence ID" value="NZ_CAWPHM010000267.1"/>
</dbReference>
<keyword evidence="2" id="KW-0378">Hydrolase</keyword>
<name>A0A972FE77_9RHOO</name>
<dbReference type="Gene3D" id="3.90.1570.10">
    <property type="entry name" value="tt1808, chain A"/>
    <property type="match status" value="1"/>
</dbReference>
<accession>A0A972FE77</accession>
<evidence type="ECO:0000313" key="3">
    <source>
        <dbReference type="Proteomes" id="UP000599523"/>
    </source>
</evidence>
<dbReference type="Proteomes" id="UP000599523">
    <property type="component" value="Unassembled WGS sequence"/>
</dbReference>
<dbReference type="AlphaFoldDB" id="A0A972FE77"/>
<proteinExistence type="predicted"/>
<keyword evidence="3" id="KW-1185">Reference proteome</keyword>
<keyword evidence="2" id="KW-0540">Nuclease</keyword>
<gene>
    <name evidence="2" type="ORF">GPA21_08895</name>
</gene>
<comment type="caution">
    <text evidence="2">The sequence shown here is derived from an EMBL/GenBank/DDBJ whole genome shotgun (WGS) entry which is preliminary data.</text>
</comment>
<dbReference type="InterPro" id="IPR008538">
    <property type="entry name" value="Uma2"/>
</dbReference>
<dbReference type="EMBL" id="WTVM01000042">
    <property type="protein sequence ID" value="NMG03090.1"/>
    <property type="molecule type" value="Genomic_DNA"/>
</dbReference>
<evidence type="ECO:0000313" key="2">
    <source>
        <dbReference type="EMBL" id="NMG03090.1"/>
    </source>
</evidence>
<sequence>MGLPLRDHQHHTYSEYLTWPDDVRYELIDGQAVMMAPAPNLDHQDIVGELFYQIRQQLEGKPCRPFIAPVDVRLPRGDEANEDIDTVVQPDVIIVCDPGKLDRRGVRGAPDWVAEVLSPSTAAHDQVVKRRIYERARVPEYWLVHPNDRTLTIYTLRDGAYGRPDIFELKETTRLQTMPELEIAWDALVERLPKQEF</sequence>
<evidence type="ECO:0000259" key="1">
    <source>
        <dbReference type="Pfam" id="PF05685"/>
    </source>
</evidence>
<dbReference type="GO" id="GO:0004519">
    <property type="term" value="F:endonuclease activity"/>
    <property type="evidence" value="ECO:0007669"/>
    <property type="project" value="UniProtKB-KW"/>
</dbReference>